<accession>A0A7S2WCF0</accession>
<reference evidence="1" key="1">
    <citation type="submission" date="2021-01" db="EMBL/GenBank/DDBJ databases">
        <authorList>
            <person name="Corre E."/>
            <person name="Pelletier E."/>
            <person name="Niang G."/>
            <person name="Scheremetjew M."/>
            <person name="Finn R."/>
            <person name="Kale V."/>
            <person name="Holt S."/>
            <person name="Cochrane G."/>
            <person name="Meng A."/>
            <person name="Brown T."/>
            <person name="Cohen L."/>
        </authorList>
    </citation>
    <scope>NUCLEOTIDE SEQUENCE</scope>
    <source>
        <strain evidence="1">NY070348D</strain>
    </source>
</reference>
<gene>
    <name evidence="1" type="ORF">QSP1433_LOCUS6523</name>
</gene>
<dbReference type="EMBL" id="HBHK01010449">
    <property type="protein sequence ID" value="CAD9679379.1"/>
    <property type="molecule type" value="Transcribed_RNA"/>
</dbReference>
<organism evidence="1">
    <name type="scientific">Mucochytrium quahogii</name>
    <dbReference type="NCBI Taxonomy" id="96639"/>
    <lineage>
        <taxon>Eukaryota</taxon>
        <taxon>Sar</taxon>
        <taxon>Stramenopiles</taxon>
        <taxon>Bigyra</taxon>
        <taxon>Labyrinthulomycetes</taxon>
        <taxon>Thraustochytrida</taxon>
        <taxon>Thraustochytriidae</taxon>
        <taxon>Mucochytrium</taxon>
    </lineage>
</organism>
<proteinExistence type="predicted"/>
<name>A0A7S2WCF0_9STRA</name>
<protein>
    <submittedName>
        <fullName evidence="1">Uncharacterized protein</fullName>
    </submittedName>
</protein>
<evidence type="ECO:0000313" key="1">
    <source>
        <dbReference type="EMBL" id="CAD9679379.1"/>
    </source>
</evidence>
<sequence>MQLGILLIHHRQRQVSPRAQRQYRTRTDPILQRPLIRPDQVHKNYVKRKHKQGDRQEKTIQHPLLLCSFASRSNTALRQNFSNSARIHDATQSPTQPTFQNCFCSQFAALAPNPLLELFSHSYLDSLLLFLPKRFFVLSLQASLAPNPLLQLFSH</sequence>
<dbReference type="AlphaFoldDB" id="A0A7S2WCF0"/>